<dbReference type="InterPro" id="IPR045249">
    <property type="entry name" value="HARBI1-like"/>
</dbReference>
<dbReference type="Proteomes" id="UP000327044">
    <property type="component" value="Unassembled WGS sequence"/>
</dbReference>
<keyword evidence="6" id="KW-0963">Cytoplasm</keyword>
<evidence type="ECO:0000256" key="12">
    <source>
        <dbReference type="ARBA" id="ARBA00045850"/>
    </source>
</evidence>
<evidence type="ECO:0000256" key="5">
    <source>
        <dbReference type="ARBA" id="ARBA00015519"/>
    </source>
</evidence>
<feature type="domain" description="DDE Tnp4" evidence="13">
    <location>
        <begin position="216"/>
        <end position="366"/>
    </location>
</feature>
<dbReference type="Pfam" id="PF13359">
    <property type="entry name" value="DDE_Tnp_4"/>
    <property type="match status" value="1"/>
</dbReference>
<dbReference type="PANTHER" id="PTHR22930:SF289">
    <property type="entry name" value="DDE TNP4 DOMAIN-CONTAINING PROTEIN-RELATED"/>
    <property type="match status" value="1"/>
</dbReference>
<dbReference type="GO" id="GO:0005737">
    <property type="term" value="C:cytoplasm"/>
    <property type="evidence" value="ECO:0007669"/>
    <property type="project" value="UniProtKB-SubCell"/>
</dbReference>
<sequence length="419" mass="47793">MGSNRFLNFRSLSKLSLRFDCDILLYTLFYFLYTPSNFLPICALMAHSSDEGSSFDGEDLLHTSSNTSDENEELIVELNRRVRHPRTFRSRPDNFTKWTEEEFRMRFRLCKATTSFLLTLIQDQLVHRSNRNHAVSAMNQLLLTLRLYATGSMLIAVGDFIGVDKSTASRIVKKVTTAICTLAGIYIQMPRMENAIRRNQLAFYNIARFPRVIGAIDCTHVRIQSPGGDNAEYFRNRKGYFSFNIQVVGDASLRILDVVARWPGSTHDQTVFNNSRIHARLETNEFGNSIILGDSGYAIKQYLITPLLNPHTEGEQLFNEAQIRSRNPIERLFGVWKRRFPILSLGIRLSLETTQSVIIACAVLHNIAQERNEDGPLVDPDVILPNNDDEIDDVVNVPEAGNINNNFRQTFIDYFSSLP</sequence>
<dbReference type="AlphaFoldDB" id="A0A5N4A7F5"/>
<evidence type="ECO:0000256" key="11">
    <source>
        <dbReference type="ARBA" id="ARBA00030126"/>
    </source>
</evidence>
<evidence type="ECO:0000259" key="13">
    <source>
        <dbReference type="Pfam" id="PF13359"/>
    </source>
</evidence>
<dbReference type="InParanoid" id="A0A5N4A7F5"/>
<keyword evidence="7" id="KW-0540">Nuclease</keyword>
<evidence type="ECO:0000256" key="10">
    <source>
        <dbReference type="ARBA" id="ARBA00023242"/>
    </source>
</evidence>
<proteinExistence type="inferred from homology"/>
<organism evidence="14 15">
    <name type="scientific">Photinus pyralis</name>
    <name type="common">Common eastern firefly</name>
    <name type="synonym">Lampyris pyralis</name>
    <dbReference type="NCBI Taxonomy" id="7054"/>
    <lineage>
        <taxon>Eukaryota</taxon>
        <taxon>Metazoa</taxon>
        <taxon>Ecdysozoa</taxon>
        <taxon>Arthropoda</taxon>
        <taxon>Hexapoda</taxon>
        <taxon>Insecta</taxon>
        <taxon>Pterygota</taxon>
        <taxon>Neoptera</taxon>
        <taxon>Endopterygota</taxon>
        <taxon>Coleoptera</taxon>
        <taxon>Polyphaga</taxon>
        <taxon>Elateriformia</taxon>
        <taxon>Elateroidea</taxon>
        <taxon>Lampyridae</taxon>
        <taxon>Lampyrinae</taxon>
        <taxon>Photinus</taxon>
    </lineage>
</organism>
<evidence type="ECO:0000256" key="3">
    <source>
        <dbReference type="ARBA" id="ARBA00004496"/>
    </source>
</evidence>
<comment type="cofactor">
    <cofactor evidence="1">
        <name>a divalent metal cation</name>
        <dbReference type="ChEBI" id="CHEBI:60240"/>
    </cofactor>
</comment>
<gene>
    <name evidence="14" type="ORF">PPYR_12870</name>
</gene>
<accession>A0A5N4A7F5</accession>
<dbReference type="InterPro" id="IPR027806">
    <property type="entry name" value="HARBI1_dom"/>
</dbReference>
<dbReference type="GO" id="GO:0005634">
    <property type="term" value="C:nucleus"/>
    <property type="evidence" value="ECO:0007669"/>
    <property type="project" value="UniProtKB-SubCell"/>
</dbReference>
<evidence type="ECO:0000256" key="8">
    <source>
        <dbReference type="ARBA" id="ARBA00022723"/>
    </source>
</evidence>
<keyword evidence="15" id="KW-1185">Reference proteome</keyword>
<dbReference type="GO" id="GO:0046872">
    <property type="term" value="F:metal ion binding"/>
    <property type="evidence" value="ECO:0007669"/>
    <property type="project" value="UniProtKB-KW"/>
</dbReference>
<evidence type="ECO:0000256" key="1">
    <source>
        <dbReference type="ARBA" id="ARBA00001968"/>
    </source>
</evidence>
<comment type="similarity">
    <text evidence="4">Belongs to the HARBI1 family.</text>
</comment>
<evidence type="ECO:0000256" key="2">
    <source>
        <dbReference type="ARBA" id="ARBA00004123"/>
    </source>
</evidence>
<dbReference type="EMBL" id="VVIM01000009">
    <property type="protein sequence ID" value="KAB0793250.1"/>
    <property type="molecule type" value="Genomic_DNA"/>
</dbReference>
<protein>
    <recommendedName>
        <fullName evidence="5">Putative nuclease HARBI1</fullName>
    </recommendedName>
    <alternativeName>
        <fullName evidence="11">Harbinger transposase-derived nuclease</fullName>
    </alternativeName>
</protein>
<evidence type="ECO:0000256" key="4">
    <source>
        <dbReference type="ARBA" id="ARBA00006958"/>
    </source>
</evidence>
<dbReference type="OrthoDB" id="6740069at2759"/>
<dbReference type="GO" id="GO:0004518">
    <property type="term" value="F:nuclease activity"/>
    <property type="evidence" value="ECO:0007669"/>
    <property type="project" value="UniProtKB-KW"/>
</dbReference>
<reference evidence="14 15" key="1">
    <citation type="journal article" date="2018" name="Elife">
        <title>Firefly genomes illuminate parallel origins of bioluminescence in beetles.</title>
        <authorList>
            <person name="Fallon T.R."/>
            <person name="Lower S.E."/>
            <person name="Chang C.H."/>
            <person name="Bessho-Uehara M."/>
            <person name="Martin G.J."/>
            <person name="Bewick A.J."/>
            <person name="Behringer M."/>
            <person name="Debat H.J."/>
            <person name="Wong I."/>
            <person name="Day J.C."/>
            <person name="Suvorov A."/>
            <person name="Silva C.J."/>
            <person name="Stanger-Hall K.F."/>
            <person name="Hall D.W."/>
            <person name="Schmitz R.J."/>
            <person name="Nelson D.R."/>
            <person name="Lewis S.M."/>
            <person name="Shigenobu S."/>
            <person name="Bybee S.M."/>
            <person name="Larracuente A.M."/>
            <person name="Oba Y."/>
            <person name="Weng J.K."/>
        </authorList>
    </citation>
    <scope>NUCLEOTIDE SEQUENCE [LARGE SCALE GENOMIC DNA]</scope>
    <source>
        <strain evidence="14">1611_PpyrPB1</strain>
        <tissue evidence="14">Whole body</tissue>
    </source>
</reference>
<dbReference type="InterPro" id="IPR026103">
    <property type="entry name" value="HARBI1_animal"/>
</dbReference>
<comment type="caution">
    <text evidence="14">The sequence shown here is derived from an EMBL/GenBank/DDBJ whole genome shotgun (WGS) entry which is preliminary data.</text>
</comment>
<evidence type="ECO:0000256" key="6">
    <source>
        <dbReference type="ARBA" id="ARBA00022490"/>
    </source>
</evidence>
<evidence type="ECO:0000256" key="7">
    <source>
        <dbReference type="ARBA" id="ARBA00022722"/>
    </source>
</evidence>
<evidence type="ECO:0000256" key="9">
    <source>
        <dbReference type="ARBA" id="ARBA00022801"/>
    </source>
</evidence>
<keyword evidence="10" id="KW-0539">Nucleus</keyword>
<dbReference type="PANTHER" id="PTHR22930">
    <property type="match status" value="1"/>
</dbReference>
<evidence type="ECO:0000313" key="14">
    <source>
        <dbReference type="EMBL" id="KAB0793250.1"/>
    </source>
</evidence>
<dbReference type="PRINTS" id="PR02086">
    <property type="entry name" value="PUTNUCHARBI1"/>
</dbReference>
<name>A0A5N4A7F5_PHOPY</name>
<keyword evidence="8" id="KW-0479">Metal-binding</keyword>
<dbReference type="GO" id="GO:0016787">
    <property type="term" value="F:hydrolase activity"/>
    <property type="evidence" value="ECO:0007669"/>
    <property type="project" value="UniProtKB-KW"/>
</dbReference>
<evidence type="ECO:0000313" key="15">
    <source>
        <dbReference type="Proteomes" id="UP000327044"/>
    </source>
</evidence>
<comment type="function">
    <text evidence="12">Transposase-derived protein that may have nuclease activity. Does not have transposase activity.</text>
</comment>
<keyword evidence="9" id="KW-0378">Hydrolase</keyword>
<comment type="subcellular location">
    <subcellularLocation>
        <location evidence="3">Cytoplasm</location>
    </subcellularLocation>
    <subcellularLocation>
        <location evidence="2">Nucleus</location>
    </subcellularLocation>
</comment>